<organism evidence="2">
    <name type="scientific">marine sediment metagenome</name>
    <dbReference type="NCBI Taxonomy" id="412755"/>
    <lineage>
        <taxon>unclassified sequences</taxon>
        <taxon>metagenomes</taxon>
        <taxon>ecological metagenomes</taxon>
    </lineage>
</organism>
<keyword evidence="1" id="KW-0175">Coiled coil</keyword>
<comment type="caution">
    <text evidence="2">The sequence shown here is derived from an EMBL/GenBank/DDBJ whole genome shotgun (WGS) entry which is preliminary data.</text>
</comment>
<reference evidence="2" key="1">
    <citation type="journal article" date="2015" name="Nature">
        <title>Complex archaea that bridge the gap between prokaryotes and eukaryotes.</title>
        <authorList>
            <person name="Spang A."/>
            <person name="Saw J.H."/>
            <person name="Jorgensen S.L."/>
            <person name="Zaremba-Niedzwiedzka K."/>
            <person name="Martijn J."/>
            <person name="Lind A.E."/>
            <person name="van Eijk R."/>
            <person name="Schleper C."/>
            <person name="Guy L."/>
            <person name="Ettema T.J."/>
        </authorList>
    </citation>
    <scope>NUCLEOTIDE SEQUENCE</scope>
</reference>
<evidence type="ECO:0000313" key="2">
    <source>
        <dbReference type="EMBL" id="KKN73569.1"/>
    </source>
</evidence>
<accession>A0A0F9T2U2</accession>
<proteinExistence type="predicted"/>
<protein>
    <submittedName>
        <fullName evidence="2">Uncharacterized protein</fullName>
    </submittedName>
</protein>
<gene>
    <name evidence="2" type="ORF">LCGC14_0398850</name>
</gene>
<sequence>MKFKKGDRVRHLMCNQDEIIEGFNARGWIKGRYCETGDLSSIFAPPESYRLIKEGKGMPIKEKIENINEDTTIKELDDLIVEILPELPSNCIPHIKIRMNQSAPDAGYIEASVNGRNEQFGYCDQCDKLQALKNALMWLAEKSGKLKDNKKEVEELKKEFNLYEARMQKISVKIERLEE</sequence>
<feature type="coiled-coil region" evidence="1">
    <location>
        <begin position="139"/>
        <end position="173"/>
    </location>
</feature>
<name>A0A0F9T2U2_9ZZZZ</name>
<dbReference type="AlphaFoldDB" id="A0A0F9T2U2"/>
<dbReference type="EMBL" id="LAZR01000341">
    <property type="protein sequence ID" value="KKN73569.1"/>
    <property type="molecule type" value="Genomic_DNA"/>
</dbReference>
<evidence type="ECO:0000256" key="1">
    <source>
        <dbReference type="SAM" id="Coils"/>
    </source>
</evidence>